<dbReference type="Pfam" id="PF08282">
    <property type="entry name" value="Hydrolase_3"/>
    <property type="match status" value="1"/>
</dbReference>
<reference evidence="2 4" key="2">
    <citation type="submission" date="2018-06" db="EMBL/GenBank/DDBJ databases">
        <authorList>
            <consortium name="Pathogen Informatics"/>
            <person name="Doyle S."/>
        </authorList>
    </citation>
    <scope>NUCLEOTIDE SEQUENCE [LARGE SCALE GENOMIC DNA]</scope>
    <source>
        <strain evidence="2 4">NCTC10338</strain>
    </source>
</reference>
<organism evidence="1 3">
    <name type="scientific">Lysinibacillus sphaericus</name>
    <name type="common">Bacillus sphaericus</name>
    <dbReference type="NCBI Taxonomy" id="1421"/>
    <lineage>
        <taxon>Bacteria</taxon>
        <taxon>Bacillati</taxon>
        <taxon>Bacillota</taxon>
        <taxon>Bacilli</taxon>
        <taxon>Bacillales</taxon>
        <taxon>Bacillaceae</taxon>
        <taxon>Lysinibacillus</taxon>
    </lineage>
</organism>
<dbReference type="NCBIfam" id="TIGR01484">
    <property type="entry name" value="HAD-SF-IIB"/>
    <property type="match status" value="1"/>
</dbReference>
<dbReference type="GeneID" id="48274897"/>
<dbReference type="PANTHER" id="PTHR10000">
    <property type="entry name" value="PHOSPHOSERINE PHOSPHATASE"/>
    <property type="match status" value="1"/>
</dbReference>
<dbReference type="EMBL" id="UFSZ01000001">
    <property type="protein sequence ID" value="SUV19562.1"/>
    <property type="molecule type" value="Genomic_DNA"/>
</dbReference>
<dbReference type="Gene3D" id="3.30.1240.10">
    <property type="match status" value="1"/>
</dbReference>
<dbReference type="GO" id="GO:0000287">
    <property type="term" value="F:magnesium ion binding"/>
    <property type="evidence" value="ECO:0007669"/>
    <property type="project" value="TreeGrafter"/>
</dbReference>
<dbReference type="Proteomes" id="UP000255295">
    <property type="component" value="Unassembled WGS sequence"/>
</dbReference>
<reference evidence="1 3" key="1">
    <citation type="submission" date="2017-03" db="EMBL/GenBank/DDBJ databases">
        <title>The whole genome sequencing and assembly of Lysinibacillus sphaericus DSM 28T strain.</title>
        <authorList>
            <person name="Lee Y.-J."/>
            <person name="Yi H."/>
            <person name="Bahn Y.-S."/>
            <person name="Kim J.F."/>
            <person name="Lee D.-W."/>
        </authorList>
    </citation>
    <scope>NUCLEOTIDE SEQUENCE [LARGE SCALE GENOMIC DNA]</scope>
    <source>
        <strain evidence="1 3">DSM 28</strain>
    </source>
</reference>
<dbReference type="RefSeq" id="WP_024364008.1">
    <property type="nucleotide sequence ID" value="NZ_BJNS01000038.1"/>
</dbReference>
<dbReference type="EMBL" id="CP019980">
    <property type="protein sequence ID" value="AVK95102.1"/>
    <property type="molecule type" value="Genomic_DNA"/>
</dbReference>
<accession>A0A2S0JVD5</accession>
<dbReference type="SFLD" id="SFLDG01140">
    <property type="entry name" value="C2.B:_Phosphomannomutase_and_P"/>
    <property type="match status" value="1"/>
</dbReference>
<dbReference type="InterPro" id="IPR006379">
    <property type="entry name" value="HAD-SF_hydro_IIB"/>
</dbReference>
<dbReference type="GO" id="GO:0016791">
    <property type="term" value="F:phosphatase activity"/>
    <property type="evidence" value="ECO:0007669"/>
    <property type="project" value="TreeGrafter"/>
</dbReference>
<dbReference type="PANTHER" id="PTHR10000:SF25">
    <property type="entry name" value="PHOSPHATASE YKRA-RELATED"/>
    <property type="match status" value="1"/>
</dbReference>
<dbReference type="InterPro" id="IPR000150">
    <property type="entry name" value="Cof"/>
</dbReference>
<evidence type="ECO:0000313" key="4">
    <source>
        <dbReference type="Proteomes" id="UP000255295"/>
    </source>
</evidence>
<gene>
    <name evidence="1" type="ORF">LS41612_01715</name>
    <name evidence="2" type="ORF">NCTC10338_04458</name>
</gene>
<dbReference type="InterPro" id="IPR036412">
    <property type="entry name" value="HAD-like_sf"/>
</dbReference>
<evidence type="ECO:0000313" key="3">
    <source>
        <dbReference type="Proteomes" id="UP000238825"/>
    </source>
</evidence>
<keyword evidence="1" id="KW-0378">Hydrolase</keyword>
<dbReference type="InterPro" id="IPR023214">
    <property type="entry name" value="HAD_sf"/>
</dbReference>
<protein>
    <submittedName>
        <fullName evidence="1">HAD family hydrolase</fullName>
    </submittedName>
    <submittedName>
        <fullName evidence="2">HAD superfamily hydrolase</fullName>
        <ecNumber evidence="2">3.-.-.-</ecNumber>
    </submittedName>
</protein>
<dbReference type="PROSITE" id="PS01229">
    <property type="entry name" value="COF_2"/>
    <property type="match status" value="1"/>
</dbReference>
<evidence type="ECO:0000313" key="2">
    <source>
        <dbReference type="EMBL" id="SUV19562.1"/>
    </source>
</evidence>
<sequence length="257" mass="28699">MDCKIVFFDVDGTLINYEDGCIESSTKNALHTLKNKGIRLVAATGRPLSMCQDLHKIGIDTFITANGAYVRHGDQIIYASPIAQTIVQSVKAFADDHQNSLSFFTEQLSMNSVQHPATLKAMNETLSLRQYPPVNKNILNEQVYLMCLYVNEQVEKKYRTQFPNLKFERWHPMITNVLQEDVSKAIAVEAVLSYFNLHPKEAIAFGDGDNDMDMLKQVGYGIAMGNGSVALKNIADEVTMASNKGGIDYALRKLQLI</sequence>
<proteinExistence type="predicted"/>
<evidence type="ECO:0000313" key="1">
    <source>
        <dbReference type="EMBL" id="AVK95102.1"/>
    </source>
</evidence>
<dbReference type="Proteomes" id="UP000238825">
    <property type="component" value="Chromosome"/>
</dbReference>
<dbReference type="AlphaFoldDB" id="A0A2S0JVD5"/>
<dbReference type="Gene3D" id="3.40.50.1000">
    <property type="entry name" value="HAD superfamily/HAD-like"/>
    <property type="match status" value="1"/>
</dbReference>
<dbReference type="NCBIfam" id="TIGR00099">
    <property type="entry name" value="Cof-subfamily"/>
    <property type="match status" value="1"/>
</dbReference>
<name>A0A2S0JVD5_LYSSH</name>
<dbReference type="EC" id="3.-.-.-" evidence="2"/>
<dbReference type="SUPFAM" id="SSF56784">
    <property type="entry name" value="HAD-like"/>
    <property type="match status" value="1"/>
</dbReference>
<dbReference type="GO" id="GO:0005829">
    <property type="term" value="C:cytosol"/>
    <property type="evidence" value="ECO:0007669"/>
    <property type="project" value="TreeGrafter"/>
</dbReference>
<dbReference type="SFLD" id="SFLDS00003">
    <property type="entry name" value="Haloacid_Dehalogenase"/>
    <property type="match status" value="1"/>
</dbReference>